<dbReference type="GO" id="GO:0000162">
    <property type="term" value="P:L-tryptophan biosynthetic process"/>
    <property type="evidence" value="ECO:0007669"/>
    <property type="project" value="UniProtKB-UniRule"/>
</dbReference>
<dbReference type="InterPro" id="IPR013785">
    <property type="entry name" value="Aldolase_TIM"/>
</dbReference>
<reference evidence="11 12" key="1">
    <citation type="submission" date="2016-02" db="EMBL/GenBank/DDBJ databases">
        <authorList>
            <person name="Wen L."/>
            <person name="He K."/>
            <person name="Yang H."/>
        </authorList>
    </citation>
    <scope>NUCLEOTIDE SEQUENCE [LARGE SCALE GENOMIC DNA]</scope>
    <source>
        <strain evidence="11 12">DSM 22607</strain>
    </source>
</reference>
<dbReference type="AlphaFoldDB" id="A0A136Q6F7"/>
<dbReference type="HAMAP" id="MF_00134_A">
    <property type="entry name" value="IGPS_A"/>
    <property type="match status" value="1"/>
</dbReference>
<keyword evidence="5 9" id="KW-0210">Decarboxylase</keyword>
<dbReference type="EMBL" id="LSZW01000047">
    <property type="protein sequence ID" value="KXK66261.1"/>
    <property type="molecule type" value="Genomic_DNA"/>
</dbReference>
<gene>
    <name evidence="9" type="primary">trpC</name>
    <name evidence="11" type="ORF">HMPREF3293_00998</name>
</gene>
<evidence type="ECO:0000256" key="1">
    <source>
        <dbReference type="ARBA" id="ARBA00001633"/>
    </source>
</evidence>
<accession>A0A136Q6F7</accession>
<protein>
    <recommendedName>
        <fullName evidence="9">Indole-3-glycerol phosphate synthase</fullName>
        <shortName evidence="9">IGPS</shortName>
        <ecNumber evidence="9">4.1.1.48</ecNumber>
    </recommendedName>
</protein>
<dbReference type="KEGG" id="cmiu:B1H56_01925"/>
<dbReference type="STRING" id="626937.HMPREF3293_00998"/>
<sequence>MILDDIVSYRKKQLEYEKEVMGEKEAMDRAAEDERTPRDFLGALQKSGLSVIAEVKKASPSKGVIREDFTPIGIAKEYEKAGANAISVLTEKHYFGGSSEYLQAIREKTDLPILRKDFIIDAYQIYESLVIGADAVLLIAALLDSFTIARFMRIADTLGLACLVEAHNEKELRIALDAGARIVGINNRDLKTFEVDLGTTERLAKLIPADRVVVAESGIVTNADMKAVASYGADAVLVGEALMRSDNIPGKLAGLRQGV</sequence>
<evidence type="ECO:0000256" key="2">
    <source>
        <dbReference type="ARBA" id="ARBA00004696"/>
    </source>
</evidence>
<dbReference type="Gene3D" id="3.20.20.70">
    <property type="entry name" value="Aldolase class I"/>
    <property type="match status" value="1"/>
</dbReference>
<dbReference type="GO" id="GO:0004640">
    <property type="term" value="F:phosphoribosylanthranilate isomerase activity"/>
    <property type="evidence" value="ECO:0007669"/>
    <property type="project" value="TreeGrafter"/>
</dbReference>
<comment type="catalytic activity">
    <reaction evidence="1 9">
        <text>1-(2-carboxyphenylamino)-1-deoxy-D-ribulose 5-phosphate + H(+) = (1S,2R)-1-C-(indol-3-yl)glycerol 3-phosphate + CO2 + H2O</text>
        <dbReference type="Rhea" id="RHEA:23476"/>
        <dbReference type="ChEBI" id="CHEBI:15377"/>
        <dbReference type="ChEBI" id="CHEBI:15378"/>
        <dbReference type="ChEBI" id="CHEBI:16526"/>
        <dbReference type="ChEBI" id="CHEBI:58613"/>
        <dbReference type="ChEBI" id="CHEBI:58866"/>
        <dbReference type="EC" id="4.1.1.48"/>
    </reaction>
</comment>
<dbReference type="PANTHER" id="PTHR22854:SF2">
    <property type="entry name" value="INDOLE-3-GLYCEROL-PHOSPHATE SYNTHASE"/>
    <property type="match status" value="1"/>
</dbReference>
<dbReference type="PANTHER" id="PTHR22854">
    <property type="entry name" value="TRYPTOPHAN BIOSYNTHESIS PROTEIN"/>
    <property type="match status" value="1"/>
</dbReference>
<feature type="domain" description="Indole-3-glycerol phosphate synthase" evidence="10">
    <location>
        <begin position="3"/>
        <end position="248"/>
    </location>
</feature>
<dbReference type="NCBIfam" id="NF001377">
    <property type="entry name" value="PRK00278.2-4"/>
    <property type="match status" value="1"/>
</dbReference>
<dbReference type="PROSITE" id="PS00614">
    <property type="entry name" value="IGPS"/>
    <property type="match status" value="1"/>
</dbReference>
<proteinExistence type="inferred from homology"/>
<dbReference type="OrthoDB" id="9804217at2"/>
<keyword evidence="6 9" id="KW-0822">Tryptophan biosynthesis</keyword>
<evidence type="ECO:0000256" key="8">
    <source>
        <dbReference type="ARBA" id="ARBA00023239"/>
    </source>
</evidence>
<dbReference type="HAMAP" id="MF_00134_B">
    <property type="entry name" value="IGPS_B"/>
    <property type="match status" value="1"/>
</dbReference>
<name>A0A136Q6F7_9FIRM</name>
<keyword evidence="12" id="KW-1185">Reference proteome</keyword>
<evidence type="ECO:0000256" key="3">
    <source>
        <dbReference type="ARBA" id="ARBA00008737"/>
    </source>
</evidence>
<comment type="pathway">
    <text evidence="2 9">Amino-acid biosynthesis; L-tryptophan biosynthesis; L-tryptophan from chorismate: step 4/5.</text>
</comment>
<dbReference type="Pfam" id="PF00218">
    <property type="entry name" value="IGPS"/>
    <property type="match status" value="1"/>
</dbReference>
<comment type="similarity">
    <text evidence="3 9">Belongs to the TrpC family.</text>
</comment>
<evidence type="ECO:0000259" key="10">
    <source>
        <dbReference type="Pfam" id="PF00218"/>
    </source>
</evidence>
<dbReference type="PATRIC" id="fig|626937.4.peg.986"/>
<dbReference type="CDD" id="cd00331">
    <property type="entry name" value="IGPS"/>
    <property type="match status" value="1"/>
</dbReference>
<dbReference type="FunFam" id="3.20.20.70:FF:000024">
    <property type="entry name" value="Indole-3-glycerol phosphate synthase"/>
    <property type="match status" value="1"/>
</dbReference>
<dbReference type="InterPro" id="IPR045186">
    <property type="entry name" value="Indole-3-glycerol_P_synth"/>
</dbReference>
<dbReference type="GO" id="GO:0004425">
    <property type="term" value="F:indole-3-glycerol-phosphate synthase activity"/>
    <property type="evidence" value="ECO:0007669"/>
    <property type="project" value="UniProtKB-UniRule"/>
</dbReference>
<dbReference type="Proteomes" id="UP000070366">
    <property type="component" value="Unassembled WGS sequence"/>
</dbReference>
<evidence type="ECO:0000256" key="6">
    <source>
        <dbReference type="ARBA" id="ARBA00022822"/>
    </source>
</evidence>
<dbReference type="InterPro" id="IPR001468">
    <property type="entry name" value="Indole-3-GlycerolPSynthase_CS"/>
</dbReference>
<dbReference type="InterPro" id="IPR013798">
    <property type="entry name" value="Indole-3-glycerol_P_synth_dom"/>
</dbReference>
<evidence type="ECO:0000256" key="7">
    <source>
        <dbReference type="ARBA" id="ARBA00023141"/>
    </source>
</evidence>
<dbReference type="RefSeq" id="WP_066520494.1">
    <property type="nucleotide sequence ID" value="NZ_CABMOF010000003.1"/>
</dbReference>
<dbReference type="UniPathway" id="UPA00035">
    <property type="reaction ID" value="UER00043"/>
</dbReference>
<evidence type="ECO:0000313" key="12">
    <source>
        <dbReference type="Proteomes" id="UP000070366"/>
    </source>
</evidence>
<evidence type="ECO:0000256" key="9">
    <source>
        <dbReference type="HAMAP-Rule" id="MF_00134"/>
    </source>
</evidence>
<comment type="caution">
    <text evidence="11">The sequence shown here is derived from an EMBL/GenBank/DDBJ whole genome shotgun (WGS) entry which is preliminary data.</text>
</comment>
<evidence type="ECO:0000256" key="5">
    <source>
        <dbReference type="ARBA" id="ARBA00022793"/>
    </source>
</evidence>
<keyword evidence="8 9" id="KW-0456">Lyase</keyword>
<organism evidence="11 12">
    <name type="scientific">Christensenella minuta</name>
    <dbReference type="NCBI Taxonomy" id="626937"/>
    <lineage>
        <taxon>Bacteria</taxon>
        <taxon>Bacillati</taxon>
        <taxon>Bacillota</taxon>
        <taxon>Clostridia</taxon>
        <taxon>Christensenellales</taxon>
        <taxon>Christensenellaceae</taxon>
        <taxon>Christensenella</taxon>
    </lineage>
</organism>
<keyword evidence="4 9" id="KW-0028">Amino-acid biosynthesis</keyword>
<keyword evidence="7 9" id="KW-0057">Aromatic amino acid biosynthesis</keyword>
<dbReference type="InterPro" id="IPR011060">
    <property type="entry name" value="RibuloseP-bd_barrel"/>
</dbReference>
<evidence type="ECO:0000313" key="11">
    <source>
        <dbReference type="EMBL" id="KXK66261.1"/>
    </source>
</evidence>
<dbReference type="EC" id="4.1.1.48" evidence="9"/>
<evidence type="ECO:0000256" key="4">
    <source>
        <dbReference type="ARBA" id="ARBA00022605"/>
    </source>
</evidence>
<dbReference type="SUPFAM" id="SSF51366">
    <property type="entry name" value="Ribulose-phoshate binding barrel"/>
    <property type="match status" value="1"/>
</dbReference>